<dbReference type="SUPFAM" id="SSF52540">
    <property type="entry name" value="P-loop containing nucleoside triphosphate hydrolases"/>
    <property type="match status" value="1"/>
</dbReference>
<comment type="caution">
    <text evidence="2">The sequence shown here is derived from an EMBL/GenBank/DDBJ whole genome shotgun (WGS) entry which is preliminary data.</text>
</comment>
<dbReference type="Pfam" id="PF00485">
    <property type="entry name" value="PRK"/>
    <property type="match status" value="1"/>
</dbReference>
<dbReference type="InterPro" id="IPR006083">
    <property type="entry name" value="PRK/URK"/>
</dbReference>
<dbReference type="EMBL" id="PYGE01000006">
    <property type="protein sequence ID" value="PSL04240.1"/>
    <property type="molecule type" value="Genomic_DNA"/>
</dbReference>
<feature type="domain" description="Phosphoribulokinase/uridine kinase" evidence="1">
    <location>
        <begin position="20"/>
        <end position="150"/>
    </location>
</feature>
<dbReference type="PANTHER" id="PTHR10285">
    <property type="entry name" value="URIDINE KINASE"/>
    <property type="match status" value="1"/>
</dbReference>
<dbReference type="Proteomes" id="UP000243528">
    <property type="component" value="Unassembled WGS sequence"/>
</dbReference>
<name>A0A2P8E456_9ACTN</name>
<protein>
    <submittedName>
        <fullName evidence="2">Uridine kinase</fullName>
    </submittedName>
</protein>
<keyword evidence="2" id="KW-0808">Transferase</keyword>
<reference evidence="2 3" key="1">
    <citation type="submission" date="2018-03" db="EMBL/GenBank/DDBJ databases">
        <title>Genomic Encyclopedia of Archaeal and Bacterial Type Strains, Phase II (KMG-II): from individual species to whole genera.</title>
        <authorList>
            <person name="Goeker M."/>
        </authorList>
    </citation>
    <scope>NUCLEOTIDE SEQUENCE [LARGE SCALE GENOMIC DNA]</scope>
    <source>
        <strain evidence="2 3">DSM 45211</strain>
    </source>
</reference>
<dbReference type="AlphaFoldDB" id="A0A2P8E456"/>
<evidence type="ECO:0000313" key="2">
    <source>
        <dbReference type="EMBL" id="PSL04240.1"/>
    </source>
</evidence>
<keyword evidence="3" id="KW-1185">Reference proteome</keyword>
<keyword evidence="2" id="KW-0418">Kinase</keyword>
<dbReference type="InterPro" id="IPR027417">
    <property type="entry name" value="P-loop_NTPase"/>
</dbReference>
<dbReference type="GO" id="GO:0005524">
    <property type="term" value="F:ATP binding"/>
    <property type="evidence" value="ECO:0007669"/>
    <property type="project" value="InterPro"/>
</dbReference>
<dbReference type="GO" id="GO:0016301">
    <property type="term" value="F:kinase activity"/>
    <property type="evidence" value="ECO:0007669"/>
    <property type="project" value="UniProtKB-KW"/>
</dbReference>
<sequence>MDRLDRYAKSIAVLSGPGLVAVDGVDGSGKTTFALKLAAAVERAGRRCFVVHEDDFLAPRAARYSLGRDSPEGFFRDTYDLDSLVRNVLDPLGPDGDRRVRRRIFDHRRDAPVDGPVEEMPTDCVVIVEGMFLHRDQLVDRWDWSIFLDVPFAETARRMAERDGTSPDPDDPSMRRYVEGQRMYLETCMPRERASVLVDNT</sequence>
<evidence type="ECO:0000259" key="1">
    <source>
        <dbReference type="Pfam" id="PF00485"/>
    </source>
</evidence>
<dbReference type="Gene3D" id="3.40.50.300">
    <property type="entry name" value="P-loop containing nucleotide triphosphate hydrolases"/>
    <property type="match status" value="1"/>
</dbReference>
<accession>A0A2P8E456</accession>
<evidence type="ECO:0000313" key="3">
    <source>
        <dbReference type="Proteomes" id="UP000243528"/>
    </source>
</evidence>
<organism evidence="2 3">
    <name type="scientific">Haloactinopolyspora alba</name>
    <dbReference type="NCBI Taxonomy" id="648780"/>
    <lineage>
        <taxon>Bacteria</taxon>
        <taxon>Bacillati</taxon>
        <taxon>Actinomycetota</taxon>
        <taxon>Actinomycetes</taxon>
        <taxon>Jiangellales</taxon>
        <taxon>Jiangellaceae</taxon>
        <taxon>Haloactinopolyspora</taxon>
    </lineage>
</organism>
<gene>
    <name evidence="2" type="ORF">CLV30_106246</name>
</gene>
<proteinExistence type="predicted"/>